<comment type="caution">
    <text evidence="6">The sequence shown here is derived from an EMBL/GenBank/DDBJ whole genome shotgun (WGS) entry which is preliminary data.</text>
</comment>
<dbReference type="InterPro" id="IPR003439">
    <property type="entry name" value="ABC_transporter-like_ATP-bd"/>
</dbReference>
<feature type="domain" description="ABC transporter" evidence="5">
    <location>
        <begin position="8"/>
        <end position="240"/>
    </location>
</feature>
<evidence type="ECO:0000313" key="7">
    <source>
        <dbReference type="Proteomes" id="UP001185012"/>
    </source>
</evidence>
<dbReference type="SUPFAM" id="SSF52540">
    <property type="entry name" value="P-loop containing nucleoside triphosphate hydrolases"/>
    <property type="match status" value="1"/>
</dbReference>
<keyword evidence="3" id="KW-0547">Nucleotide-binding</keyword>
<evidence type="ECO:0000259" key="5">
    <source>
        <dbReference type="PROSITE" id="PS50893"/>
    </source>
</evidence>
<dbReference type="Pfam" id="PF00005">
    <property type="entry name" value="ABC_tran"/>
    <property type="match status" value="1"/>
</dbReference>
<dbReference type="PANTHER" id="PTHR43335:SF4">
    <property type="entry name" value="ABC TRANSPORTER, ATP-BINDING PROTEIN"/>
    <property type="match status" value="1"/>
</dbReference>
<dbReference type="Proteomes" id="UP001185012">
    <property type="component" value="Unassembled WGS sequence"/>
</dbReference>
<proteinExistence type="inferred from homology"/>
<sequence length="304" mass="34070">MGKRTMALEVDRVVKRVRSRALVNQVSFEVEEGDICGFLGPNGAGKTTLIRIMAGLIKPTEGDVRIAGHSVRNDRVQALSQIGAIVESPIFFSYLTGRQALVNLARLHPELSSKARRSRVEEALEQVGLSDRANDRISTYSLGMKQRLGIAQALLGEPRIVILDEPANGLDPMGMQFLRKQILQLRKERGLTFLISSHLLDEIQQVCDRLVMIRQGSLVWKGRTDELHGPPMWVYRVTEVERALEALPNGLLGNRVGADTFQVEMNEEEAEAVNRRLQAEGILVLGLEKRERRLEEVFIEMMAP</sequence>
<evidence type="ECO:0000256" key="1">
    <source>
        <dbReference type="ARBA" id="ARBA00005417"/>
    </source>
</evidence>
<accession>A0ABU1ISJ7</accession>
<dbReference type="PROSITE" id="PS00211">
    <property type="entry name" value="ABC_TRANSPORTER_1"/>
    <property type="match status" value="1"/>
</dbReference>
<dbReference type="InterPro" id="IPR017871">
    <property type="entry name" value="ABC_transporter-like_CS"/>
</dbReference>
<name>A0ABU1ISJ7_9BACL</name>
<dbReference type="InterPro" id="IPR003593">
    <property type="entry name" value="AAA+_ATPase"/>
</dbReference>
<organism evidence="6 7">
    <name type="scientific">Desmospora profundinema</name>
    <dbReference type="NCBI Taxonomy" id="1571184"/>
    <lineage>
        <taxon>Bacteria</taxon>
        <taxon>Bacillati</taxon>
        <taxon>Bacillota</taxon>
        <taxon>Bacilli</taxon>
        <taxon>Bacillales</taxon>
        <taxon>Thermoactinomycetaceae</taxon>
        <taxon>Desmospora</taxon>
    </lineage>
</organism>
<evidence type="ECO:0000256" key="4">
    <source>
        <dbReference type="ARBA" id="ARBA00022840"/>
    </source>
</evidence>
<dbReference type="SMART" id="SM00382">
    <property type="entry name" value="AAA"/>
    <property type="match status" value="1"/>
</dbReference>
<comment type="similarity">
    <text evidence="1">Belongs to the ABC transporter superfamily.</text>
</comment>
<dbReference type="PANTHER" id="PTHR43335">
    <property type="entry name" value="ABC TRANSPORTER, ATP-BINDING PROTEIN"/>
    <property type="match status" value="1"/>
</dbReference>
<keyword evidence="4" id="KW-0067">ATP-binding</keyword>
<keyword evidence="2" id="KW-0813">Transport</keyword>
<evidence type="ECO:0000256" key="2">
    <source>
        <dbReference type="ARBA" id="ARBA00022448"/>
    </source>
</evidence>
<dbReference type="EMBL" id="JAVDQG010000006">
    <property type="protein sequence ID" value="MDR6226904.1"/>
    <property type="molecule type" value="Genomic_DNA"/>
</dbReference>
<dbReference type="Gene3D" id="3.40.50.300">
    <property type="entry name" value="P-loop containing nucleotide triphosphate hydrolases"/>
    <property type="match status" value="1"/>
</dbReference>
<evidence type="ECO:0000313" key="6">
    <source>
        <dbReference type="EMBL" id="MDR6226904.1"/>
    </source>
</evidence>
<evidence type="ECO:0000256" key="3">
    <source>
        <dbReference type="ARBA" id="ARBA00022741"/>
    </source>
</evidence>
<dbReference type="InterPro" id="IPR027417">
    <property type="entry name" value="P-loop_NTPase"/>
</dbReference>
<gene>
    <name evidence="6" type="ORF">JOE21_002914</name>
</gene>
<keyword evidence="7" id="KW-1185">Reference proteome</keyword>
<dbReference type="PROSITE" id="PS50893">
    <property type="entry name" value="ABC_TRANSPORTER_2"/>
    <property type="match status" value="1"/>
</dbReference>
<protein>
    <submittedName>
        <fullName evidence="6">ABC-type multidrug transport system ATPase subunit</fullName>
    </submittedName>
</protein>
<reference evidence="6 7" key="1">
    <citation type="submission" date="2023-07" db="EMBL/GenBank/DDBJ databases">
        <title>Genomic Encyclopedia of Type Strains, Phase IV (KMG-IV): sequencing the most valuable type-strain genomes for metagenomic binning, comparative biology and taxonomic classification.</title>
        <authorList>
            <person name="Goeker M."/>
        </authorList>
    </citation>
    <scope>NUCLEOTIDE SEQUENCE [LARGE SCALE GENOMIC DNA]</scope>
    <source>
        <strain evidence="6 7">DSM 45903</strain>
    </source>
</reference>